<evidence type="ECO:0008006" key="6">
    <source>
        <dbReference type="Google" id="ProtNLM"/>
    </source>
</evidence>
<dbReference type="EMBL" id="MLAK01000693">
    <property type="protein sequence ID" value="OHT07577.1"/>
    <property type="molecule type" value="Genomic_DNA"/>
</dbReference>
<dbReference type="Gene3D" id="3.80.10.10">
    <property type="entry name" value="Ribonuclease Inhibitor"/>
    <property type="match status" value="1"/>
</dbReference>
<dbReference type="OrthoDB" id="272149at2759"/>
<sequence>MFITPKSPPSPSTLERNSPSRQPRYSAINQANQNINSFEEVQIERNCNIIDLSNNNITDFKGLPNLPELGRLQLDNNPITSFEGSNYMPKLRYLSMMNTPLSRSKYFKIMCLITFGDQLGVINREQIPPKIRELAHKLKDSLLPQLRKGLIMSNLRPFRLANMKKENFVTPTNELFQAASEIIYETPAEKETIKSIIEKVDTPKLSVAGFTILMKTEDPQALLPSAVIRYVKHGIKELREKINNRTDNEELNNSELINKNKKQEKVKETDSLVEVVIEEEEEEIVTVENC</sequence>
<name>A0A1J4K7W4_9EUKA</name>
<keyword evidence="5" id="KW-1185">Reference proteome</keyword>
<dbReference type="RefSeq" id="XP_068360713.1">
    <property type="nucleotide sequence ID" value="XM_068492368.1"/>
</dbReference>
<dbReference type="PROSITE" id="PS51450">
    <property type="entry name" value="LRR"/>
    <property type="match status" value="1"/>
</dbReference>
<keyword evidence="2" id="KW-0677">Repeat</keyword>
<dbReference type="PANTHER" id="PTHR18849">
    <property type="entry name" value="LEUCINE RICH REPEAT PROTEIN"/>
    <property type="match status" value="1"/>
</dbReference>
<dbReference type="PANTHER" id="PTHR18849:SF0">
    <property type="entry name" value="CILIA- AND FLAGELLA-ASSOCIATED PROTEIN 410-RELATED"/>
    <property type="match status" value="1"/>
</dbReference>
<feature type="compositionally biased region" description="Pro residues" evidence="3">
    <location>
        <begin position="1"/>
        <end position="11"/>
    </location>
</feature>
<evidence type="ECO:0000256" key="3">
    <source>
        <dbReference type="SAM" id="MobiDB-lite"/>
    </source>
</evidence>
<dbReference type="SUPFAM" id="SSF52058">
    <property type="entry name" value="L domain-like"/>
    <property type="match status" value="1"/>
</dbReference>
<dbReference type="Proteomes" id="UP000179807">
    <property type="component" value="Unassembled WGS sequence"/>
</dbReference>
<dbReference type="GeneID" id="94827072"/>
<feature type="region of interest" description="Disordered" evidence="3">
    <location>
        <begin position="1"/>
        <end position="22"/>
    </location>
</feature>
<feature type="compositionally biased region" description="Polar residues" evidence="3">
    <location>
        <begin position="12"/>
        <end position="22"/>
    </location>
</feature>
<protein>
    <recommendedName>
        <fullName evidence="6">Leucine Rich Repeat family protein</fullName>
    </recommendedName>
</protein>
<accession>A0A1J4K7W4</accession>
<keyword evidence="1" id="KW-0433">Leucine-rich repeat</keyword>
<dbReference type="AlphaFoldDB" id="A0A1J4K7W4"/>
<dbReference type="InterPro" id="IPR001611">
    <property type="entry name" value="Leu-rich_rpt"/>
</dbReference>
<organism evidence="4 5">
    <name type="scientific">Tritrichomonas foetus</name>
    <dbReference type="NCBI Taxonomy" id="1144522"/>
    <lineage>
        <taxon>Eukaryota</taxon>
        <taxon>Metamonada</taxon>
        <taxon>Parabasalia</taxon>
        <taxon>Tritrichomonadida</taxon>
        <taxon>Tritrichomonadidae</taxon>
        <taxon>Tritrichomonas</taxon>
    </lineage>
</organism>
<dbReference type="VEuPathDB" id="TrichDB:TRFO_05231"/>
<gene>
    <name evidence="4" type="ORF">TRFO_05231</name>
</gene>
<evidence type="ECO:0000313" key="5">
    <source>
        <dbReference type="Proteomes" id="UP000179807"/>
    </source>
</evidence>
<reference evidence="4" key="1">
    <citation type="submission" date="2016-10" db="EMBL/GenBank/DDBJ databases">
        <authorList>
            <person name="Benchimol M."/>
            <person name="Almeida L.G."/>
            <person name="Vasconcelos A.T."/>
            <person name="Perreira-Neves A."/>
            <person name="Rosa I.A."/>
            <person name="Tasca T."/>
            <person name="Bogo M.R."/>
            <person name="de Souza W."/>
        </authorList>
    </citation>
    <scope>NUCLEOTIDE SEQUENCE [LARGE SCALE GENOMIC DNA]</scope>
    <source>
        <strain evidence="4">K</strain>
    </source>
</reference>
<evidence type="ECO:0000313" key="4">
    <source>
        <dbReference type="EMBL" id="OHT07577.1"/>
    </source>
</evidence>
<comment type="caution">
    <text evidence="4">The sequence shown here is derived from an EMBL/GenBank/DDBJ whole genome shotgun (WGS) entry which is preliminary data.</text>
</comment>
<dbReference type="InterPro" id="IPR032675">
    <property type="entry name" value="LRR_dom_sf"/>
</dbReference>
<evidence type="ECO:0000256" key="1">
    <source>
        <dbReference type="ARBA" id="ARBA00022614"/>
    </source>
</evidence>
<evidence type="ECO:0000256" key="2">
    <source>
        <dbReference type="ARBA" id="ARBA00022737"/>
    </source>
</evidence>
<proteinExistence type="predicted"/>